<feature type="region of interest" description="Disordered" evidence="1">
    <location>
        <begin position="48"/>
        <end position="69"/>
    </location>
</feature>
<gene>
    <name evidence="2" type="ORF">VNO80_24608</name>
</gene>
<proteinExistence type="predicted"/>
<name>A0AAN9LT91_PHACN</name>
<feature type="region of interest" description="Disordered" evidence="1">
    <location>
        <begin position="1"/>
        <end position="20"/>
    </location>
</feature>
<organism evidence="2 3">
    <name type="scientific">Phaseolus coccineus</name>
    <name type="common">Scarlet runner bean</name>
    <name type="synonym">Phaseolus multiflorus</name>
    <dbReference type="NCBI Taxonomy" id="3886"/>
    <lineage>
        <taxon>Eukaryota</taxon>
        <taxon>Viridiplantae</taxon>
        <taxon>Streptophyta</taxon>
        <taxon>Embryophyta</taxon>
        <taxon>Tracheophyta</taxon>
        <taxon>Spermatophyta</taxon>
        <taxon>Magnoliopsida</taxon>
        <taxon>eudicotyledons</taxon>
        <taxon>Gunneridae</taxon>
        <taxon>Pentapetalae</taxon>
        <taxon>rosids</taxon>
        <taxon>fabids</taxon>
        <taxon>Fabales</taxon>
        <taxon>Fabaceae</taxon>
        <taxon>Papilionoideae</taxon>
        <taxon>50 kb inversion clade</taxon>
        <taxon>NPAAA clade</taxon>
        <taxon>indigoferoid/millettioid clade</taxon>
        <taxon>Phaseoleae</taxon>
        <taxon>Phaseolus</taxon>
    </lineage>
</organism>
<evidence type="ECO:0000256" key="1">
    <source>
        <dbReference type="SAM" id="MobiDB-lite"/>
    </source>
</evidence>
<comment type="caution">
    <text evidence="2">The sequence shown here is derived from an EMBL/GenBank/DDBJ whole genome shotgun (WGS) entry which is preliminary data.</text>
</comment>
<feature type="compositionally biased region" description="Polar residues" evidence="1">
    <location>
        <begin position="9"/>
        <end position="20"/>
    </location>
</feature>
<evidence type="ECO:0000313" key="3">
    <source>
        <dbReference type="Proteomes" id="UP001374584"/>
    </source>
</evidence>
<reference evidence="2 3" key="1">
    <citation type="submission" date="2024-01" db="EMBL/GenBank/DDBJ databases">
        <title>The genomes of 5 underutilized Papilionoideae crops provide insights into root nodulation and disease resistanc.</title>
        <authorList>
            <person name="Jiang F."/>
        </authorList>
    </citation>
    <scope>NUCLEOTIDE SEQUENCE [LARGE SCALE GENOMIC DNA]</scope>
    <source>
        <strain evidence="2">JINMINGXINNONG_FW02</strain>
        <tissue evidence="2">Leaves</tissue>
    </source>
</reference>
<evidence type="ECO:0000313" key="2">
    <source>
        <dbReference type="EMBL" id="KAK7341671.1"/>
    </source>
</evidence>
<dbReference type="EMBL" id="JAYMYR010000009">
    <property type="protein sequence ID" value="KAK7341671.1"/>
    <property type="molecule type" value="Genomic_DNA"/>
</dbReference>
<dbReference type="AlphaFoldDB" id="A0AAN9LT91"/>
<protein>
    <submittedName>
        <fullName evidence="2">Uncharacterized protein</fullName>
    </submittedName>
</protein>
<keyword evidence="3" id="KW-1185">Reference proteome</keyword>
<dbReference type="Proteomes" id="UP001374584">
    <property type="component" value="Unassembled WGS sequence"/>
</dbReference>
<sequence>MWNPRHPKTNNQRKSDISSAHWSNHYGSVLEVERSISKNTILKESSEIMSSSSIINKSNNGLPESLVPT</sequence>
<accession>A0AAN9LT91</accession>
<feature type="compositionally biased region" description="Low complexity" evidence="1">
    <location>
        <begin position="48"/>
        <end position="60"/>
    </location>
</feature>